<feature type="transmembrane region" description="Helical" evidence="2">
    <location>
        <begin position="195"/>
        <end position="215"/>
    </location>
</feature>
<keyword evidence="2" id="KW-0472">Membrane</keyword>
<comment type="caution">
    <text evidence="3">The sequence shown here is derived from an EMBL/GenBank/DDBJ whole genome shotgun (WGS) entry which is preliminary data.</text>
</comment>
<dbReference type="EMBL" id="PJQD01000085">
    <property type="protein sequence ID" value="POY71388.1"/>
    <property type="molecule type" value="Genomic_DNA"/>
</dbReference>
<feature type="transmembrane region" description="Helical" evidence="2">
    <location>
        <begin position="12"/>
        <end position="31"/>
    </location>
</feature>
<accession>A0A2S5B3M9</accession>
<protein>
    <submittedName>
        <fullName evidence="3">Uncharacterized protein</fullName>
    </submittedName>
</protein>
<feature type="transmembrane region" description="Helical" evidence="2">
    <location>
        <begin position="128"/>
        <end position="149"/>
    </location>
</feature>
<dbReference type="Proteomes" id="UP000237144">
    <property type="component" value="Unassembled WGS sequence"/>
</dbReference>
<evidence type="ECO:0000313" key="4">
    <source>
        <dbReference type="Proteomes" id="UP000237144"/>
    </source>
</evidence>
<organism evidence="3 4">
    <name type="scientific">Rhodotorula taiwanensis</name>
    <dbReference type="NCBI Taxonomy" id="741276"/>
    <lineage>
        <taxon>Eukaryota</taxon>
        <taxon>Fungi</taxon>
        <taxon>Dikarya</taxon>
        <taxon>Basidiomycota</taxon>
        <taxon>Pucciniomycotina</taxon>
        <taxon>Microbotryomycetes</taxon>
        <taxon>Sporidiobolales</taxon>
        <taxon>Sporidiobolaceae</taxon>
        <taxon>Rhodotorula</taxon>
    </lineage>
</organism>
<reference evidence="3 4" key="1">
    <citation type="journal article" date="2018" name="Front. Microbiol.">
        <title>Prospects for Fungal Bioremediation of Acidic Radioactive Waste Sites: Characterization and Genome Sequence of Rhodotorula taiwanensis MD1149.</title>
        <authorList>
            <person name="Tkavc R."/>
            <person name="Matrosova V.Y."/>
            <person name="Grichenko O.E."/>
            <person name="Gostincar C."/>
            <person name="Volpe R.P."/>
            <person name="Klimenkova P."/>
            <person name="Gaidamakova E.K."/>
            <person name="Zhou C.E."/>
            <person name="Stewart B.J."/>
            <person name="Lyman M.G."/>
            <person name="Malfatti S.A."/>
            <person name="Rubinfeld B."/>
            <person name="Courtot M."/>
            <person name="Singh J."/>
            <person name="Dalgard C.L."/>
            <person name="Hamilton T."/>
            <person name="Frey K.G."/>
            <person name="Gunde-Cimerman N."/>
            <person name="Dugan L."/>
            <person name="Daly M.J."/>
        </authorList>
    </citation>
    <scope>NUCLEOTIDE SEQUENCE [LARGE SCALE GENOMIC DNA]</scope>
    <source>
        <strain evidence="3 4">MD1149</strain>
    </source>
</reference>
<evidence type="ECO:0000313" key="3">
    <source>
        <dbReference type="EMBL" id="POY71388.1"/>
    </source>
</evidence>
<proteinExistence type="predicted"/>
<keyword evidence="2" id="KW-1133">Transmembrane helix</keyword>
<feature type="region of interest" description="Disordered" evidence="1">
    <location>
        <begin position="313"/>
        <end position="346"/>
    </location>
</feature>
<evidence type="ECO:0000256" key="1">
    <source>
        <dbReference type="SAM" id="MobiDB-lite"/>
    </source>
</evidence>
<feature type="compositionally biased region" description="Basic residues" evidence="1">
    <location>
        <begin position="314"/>
        <end position="329"/>
    </location>
</feature>
<evidence type="ECO:0000256" key="2">
    <source>
        <dbReference type="SAM" id="Phobius"/>
    </source>
</evidence>
<gene>
    <name evidence="3" type="ORF">BMF94_5700</name>
</gene>
<dbReference type="AlphaFoldDB" id="A0A2S5B3M9"/>
<name>A0A2S5B3M9_9BASI</name>
<feature type="transmembrane region" description="Helical" evidence="2">
    <location>
        <begin position="161"/>
        <end position="183"/>
    </location>
</feature>
<keyword evidence="2" id="KW-0812">Transmembrane</keyword>
<keyword evidence="4" id="KW-1185">Reference proteome</keyword>
<sequence>MAELTRRMMLSSLLGYIALGASVAAFVPIIMMNSVKRVSGTEPGLQLNLVGVIVLKAALTQKALAAWYLIADSIMLVQMLFFGHDDLKWRPPQPAKAAVRIENRKNTPWYHALTQQFMEFSIWDDIKLLGFCVMGGIAVWGLYLTLGLYNDPEHFAIEIPLGYHPASFWLGLAAITIFTAARIPEILSGHLLAETPFLLGAALPILFDGLMLGAISSWQRRWARLDTPAARQAKEAEAAEAEELDLLKAQQEDIIIEQRLRMLLADVEAELPEVPDNAKPKERHKIEAARRKIQLAQADYRKNESALLAVQQRLQHRKDQRARARRNLRKSSLSRPTLEEKTEASS</sequence>
<feature type="compositionally biased region" description="Basic and acidic residues" evidence="1">
    <location>
        <begin position="337"/>
        <end position="346"/>
    </location>
</feature>
<dbReference type="OrthoDB" id="8048523at2759"/>